<evidence type="ECO:0000313" key="3">
    <source>
        <dbReference type="Proteomes" id="UP001156664"/>
    </source>
</evidence>
<dbReference type="SUPFAM" id="SSF82714">
    <property type="entry name" value="Multidrug efflux transporter AcrB TolC docking domain, DN and DC subdomains"/>
    <property type="match status" value="2"/>
</dbReference>
<keyword evidence="3" id="KW-1185">Reference proteome</keyword>
<sequence length="1030" mass="112627">MKLTDFSIKNYQFTIVVFFMLSAIGLMAFKNIPRTEDPYFDISAFRVNVIYPGADPSEMEQQVIKPIEDALYGLDDLKELYSTARDSGSATFIRFNAEVDVDKKYDEVNREISRIRPTLPSGVLSVDIKRFNPGFTNIIQYALVSDTASYAEMADYAKDLADDLKDIKDVRDSETWAYPKKEVRVIPDFQKLADLGIRTSDLVRVIGGESRNIPGGAVEQGDRRLTVLTSGNYKNLEEIRNTPLIGTGAGGTLGGRLIRVGDVAEVSWSYAEQDVLGRYDGHRAVFITANQKDKRNIFNTQAQIDEVVARFEKTLPSNITLKRGFQQYKNVEKRLNRLGFDFSLAVFLVLLTLLPLGFRAAGIVMISVPLSLLTGLACLYFAGFSLNQLSIAGLVVALGLLVDDSIVVIENIARFLRMGHSRTEAARLATKQISLAVLGCTATLLFAFLPLLMLPDNAGKFIRSLPVSVVFTVLASLFVALTIIPFLASRMLKREEDEEGNVFLKKLSHGINTIYTPLLHKALQRPKTMVAGSLLLFVLSLGLVPIMGMSLFPKANTPQFLVQVSLPAGASLTLTNSVVQQIEKDLKAFPEVTSVISTVGEGNPQIYYNIFQNDKQSNFGELFVQLKQYDAHTPALLDALRKKVADIAGANIVVKEFENGPPIDAPIGFRLMGPDLDGLRKYAAGFEKIISAHPGTQNVDNPQRTGRSDFRLVVDRSKAGLLGVNTTELDQAIRLAIAGTKAGDFRDRKGDAYDITVRGPLDKRSTLQALDGFQVMNRDGKAIPLAQLATLTLTDNVNSIYHYDKQRAVLLTAYTRSGYNTEKVTQDIDSALQKVDMPPGYRYVVSGEVKSRKESFAGFGTAILVTVFGILAILVLEFGSFKSTLIVLFVIPLGVSGGMIALFLAGYSLSFTATVGFIALIGIEIKNSILLVDFTNQLREQGKGLDESIEEAGRIRFLPILLTSATAIGGLMPLALQGGGLYSPMAWVIIGGLVSSTLIGRLVTPVLYKLLPPQLQAESSSVKVPVPGAH</sequence>
<feature type="transmembrane region" description="Helical" evidence="1">
    <location>
        <begin position="363"/>
        <end position="383"/>
    </location>
</feature>
<evidence type="ECO:0000313" key="2">
    <source>
        <dbReference type="EMBL" id="GLR25014.1"/>
    </source>
</evidence>
<dbReference type="Gene3D" id="1.20.1640.10">
    <property type="entry name" value="Multidrug efflux transporter AcrB transmembrane domain"/>
    <property type="match status" value="2"/>
</dbReference>
<name>A0ABQ5YKG3_9BURK</name>
<feature type="transmembrane region" description="Helical" evidence="1">
    <location>
        <begin position="911"/>
        <end position="934"/>
    </location>
</feature>
<proteinExistence type="predicted"/>
<dbReference type="PANTHER" id="PTHR32063:SF0">
    <property type="entry name" value="SWARMING MOTILITY PROTEIN SWRC"/>
    <property type="match status" value="1"/>
</dbReference>
<dbReference type="Gene3D" id="3.30.70.1320">
    <property type="entry name" value="Multidrug efflux transporter AcrB pore domain like"/>
    <property type="match status" value="1"/>
</dbReference>
<accession>A0ABQ5YKG3</accession>
<dbReference type="Proteomes" id="UP001156664">
    <property type="component" value="Unassembled WGS sequence"/>
</dbReference>
<dbReference type="PRINTS" id="PR00702">
    <property type="entry name" value="ACRIFLAVINRP"/>
</dbReference>
<reference evidence="3" key="1">
    <citation type="journal article" date="2019" name="Int. J. Syst. Evol. Microbiol.">
        <title>The Global Catalogue of Microorganisms (GCM) 10K type strain sequencing project: providing services to taxonomists for standard genome sequencing and annotation.</title>
        <authorList>
            <consortium name="The Broad Institute Genomics Platform"/>
            <consortium name="The Broad Institute Genome Sequencing Center for Infectious Disease"/>
            <person name="Wu L."/>
            <person name="Ma J."/>
        </authorList>
    </citation>
    <scope>NUCLEOTIDE SEQUENCE [LARGE SCALE GENOMIC DNA]</scope>
    <source>
        <strain evidence="3">NBRC 105857</strain>
    </source>
</reference>
<feature type="transmembrane region" description="Helical" evidence="1">
    <location>
        <begin position="885"/>
        <end position="905"/>
    </location>
</feature>
<dbReference type="InterPro" id="IPR001036">
    <property type="entry name" value="Acrflvin-R"/>
</dbReference>
<feature type="transmembrane region" description="Helical" evidence="1">
    <location>
        <begin position="389"/>
        <end position="412"/>
    </location>
</feature>
<dbReference type="SUPFAM" id="SSF82693">
    <property type="entry name" value="Multidrug efflux transporter AcrB pore domain, PN1, PN2, PC1 and PC2 subdomains"/>
    <property type="match status" value="3"/>
</dbReference>
<feature type="transmembrane region" description="Helical" evidence="1">
    <location>
        <begin position="982"/>
        <end position="1003"/>
    </location>
</feature>
<dbReference type="EMBL" id="BSOJ01000001">
    <property type="protein sequence ID" value="GLR25014.1"/>
    <property type="molecule type" value="Genomic_DNA"/>
</dbReference>
<keyword evidence="1" id="KW-0472">Membrane</keyword>
<feature type="transmembrane region" description="Helical" evidence="1">
    <location>
        <begin position="465"/>
        <end position="488"/>
    </location>
</feature>
<dbReference type="Gene3D" id="3.30.70.1430">
    <property type="entry name" value="Multidrug efflux transporter AcrB pore domain"/>
    <property type="match status" value="2"/>
</dbReference>
<feature type="transmembrane region" description="Helical" evidence="1">
    <location>
        <begin position="433"/>
        <end position="453"/>
    </location>
</feature>
<dbReference type="InterPro" id="IPR027463">
    <property type="entry name" value="AcrB_DN_DC_subdom"/>
</dbReference>
<dbReference type="Gene3D" id="3.30.70.1440">
    <property type="entry name" value="Multidrug efflux transporter AcrB pore domain"/>
    <property type="match status" value="1"/>
</dbReference>
<keyword evidence="1" id="KW-0812">Transmembrane</keyword>
<dbReference type="RefSeq" id="WP_284279299.1">
    <property type="nucleotide sequence ID" value="NZ_BSOJ01000001.1"/>
</dbReference>
<dbReference type="Gene3D" id="3.30.2090.10">
    <property type="entry name" value="Multidrug efflux transporter AcrB TolC docking domain, DN and DC subdomains"/>
    <property type="match status" value="2"/>
</dbReference>
<protein>
    <submittedName>
        <fullName evidence="2">Multidrug transporter AcrB</fullName>
    </submittedName>
</protein>
<feature type="transmembrane region" description="Helical" evidence="1">
    <location>
        <begin position="529"/>
        <end position="552"/>
    </location>
</feature>
<dbReference type="SUPFAM" id="SSF82866">
    <property type="entry name" value="Multidrug efflux transporter AcrB transmembrane domain"/>
    <property type="match status" value="2"/>
</dbReference>
<feature type="transmembrane region" description="Helical" evidence="1">
    <location>
        <begin position="12"/>
        <end position="29"/>
    </location>
</feature>
<gene>
    <name evidence="2" type="primary">acrB5</name>
    <name evidence="2" type="ORF">GCM10007875_01010</name>
</gene>
<comment type="caution">
    <text evidence="2">The sequence shown here is derived from an EMBL/GenBank/DDBJ whole genome shotgun (WGS) entry which is preliminary data.</text>
</comment>
<organism evidence="2 3">
    <name type="scientific">Limnobacter litoralis</name>
    <dbReference type="NCBI Taxonomy" id="481366"/>
    <lineage>
        <taxon>Bacteria</taxon>
        <taxon>Pseudomonadati</taxon>
        <taxon>Pseudomonadota</taxon>
        <taxon>Betaproteobacteria</taxon>
        <taxon>Burkholderiales</taxon>
        <taxon>Burkholderiaceae</taxon>
        <taxon>Limnobacter</taxon>
    </lineage>
</organism>
<keyword evidence="1" id="KW-1133">Transmembrane helix</keyword>
<feature type="transmembrane region" description="Helical" evidence="1">
    <location>
        <begin position="856"/>
        <end position="878"/>
    </location>
</feature>
<evidence type="ECO:0000256" key="1">
    <source>
        <dbReference type="SAM" id="Phobius"/>
    </source>
</evidence>
<dbReference type="Pfam" id="PF00873">
    <property type="entry name" value="ACR_tran"/>
    <property type="match status" value="1"/>
</dbReference>
<feature type="transmembrane region" description="Helical" evidence="1">
    <location>
        <begin position="955"/>
        <end position="976"/>
    </location>
</feature>
<feature type="transmembrane region" description="Helical" evidence="1">
    <location>
        <begin position="338"/>
        <end position="356"/>
    </location>
</feature>
<dbReference type="PANTHER" id="PTHR32063">
    <property type="match status" value="1"/>
</dbReference>